<comment type="cofactor">
    <cofactor evidence="1">
        <name>Mg(2+)</name>
        <dbReference type="ChEBI" id="CHEBI:18420"/>
    </cofactor>
</comment>
<keyword evidence="11" id="KW-0449">Lipoprotein</keyword>
<sequence>MMPPCSVGCENALLEKRKNEIVCEKQNKIKCVLVGDGKVGKTSLVVSYSTNGFPTDYVPTAFDNYNVVVMVDNQPVSVQLCDTAGHDDFDPIRTLCYPETDVFMVCFSVVNPTSFNNVRQKWVPEIRKYWPDAPVLLVGTQSDRKGDVRLLNQLAANREVPVTEQQAKALASCLGLKGYIETSALTQKQLKDAFDNAILCALSRRKPMHGSSTTSRARMNKVYPRGRWRKLLCCIQKQTD</sequence>
<evidence type="ECO:0008006" key="13">
    <source>
        <dbReference type="Google" id="ProtNLM"/>
    </source>
</evidence>
<dbReference type="Gene3D" id="3.40.50.300">
    <property type="entry name" value="P-loop containing nucleotide triphosphate hydrolases"/>
    <property type="match status" value="1"/>
</dbReference>
<dbReference type="InterPro" id="IPR027417">
    <property type="entry name" value="P-loop_NTPase"/>
</dbReference>
<evidence type="ECO:0000256" key="10">
    <source>
        <dbReference type="ARBA" id="ARBA00023139"/>
    </source>
</evidence>
<name>A0AAW2H9P7_9NEOP</name>
<comment type="subcellular location">
    <subcellularLocation>
        <location evidence="2">Cell membrane</location>
        <topology evidence="2">Lipid-anchor</topology>
        <orientation evidence="2">Cytoplasmic side</orientation>
    </subcellularLocation>
</comment>
<evidence type="ECO:0000256" key="6">
    <source>
        <dbReference type="ARBA" id="ARBA00022741"/>
    </source>
</evidence>
<dbReference type="PROSITE" id="PS51420">
    <property type="entry name" value="RHO"/>
    <property type="match status" value="1"/>
</dbReference>
<dbReference type="GO" id="GO:0007010">
    <property type="term" value="P:cytoskeleton organization"/>
    <property type="evidence" value="ECO:0007669"/>
    <property type="project" value="UniProtKB-ARBA"/>
</dbReference>
<evidence type="ECO:0000256" key="5">
    <source>
        <dbReference type="ARBA" id="ARBA00022723"/>
    </source>
</evidence>
<reference evidence="12" key="1">
    <citation type="journal article" date="2024" name="Gigascience">
        <title>Chromosome-level genome of the poultry shaft louse Menopon gallinae provides insight into the host-switching and adaptive evolution of parasitic lice.</title>
        <authorList>
            <person name="Xu Y."/>
            <person name="Ma L."/>
            <person name="Liu S."/>
            <person name="Liang Y."/>
            <person name="Liu Q."/>
            <person name="He Z."/>
            <person name="Tian L."/>
            <person name="Duan Y."/>
            <person name="Cai W."/>
            <person name="Li H."/>
            <person name="Song F."/>
        </authorList>
    </citation>
    <scope>NUCLEOTIDE SEQUENCE</scope>
    <source>
        <strain evidence="12">Cailab_2023a</strain>
    </source>
</reference>
<accession>A0AAW2H9P7</accession>
<dbReference type="InterPro" id="IPR001806">
    <property type="entry name" value="Small_GTPase"/>
</dbReference>
<dbReference type="EMBL" id="JARGDH010000005">
    <property type="protein sequence ID" value="KAL0266449.1"/>
    <property type="molecule type" value="Genomic_DNA"/>
</dbReference>
<organism evidence="12">
    <name type="scientific">Menopon gallinae</name>
    <name type="common">poultry shaft louse</name>
    <dbReference type="NCBI Taxonomy" id="328185"/>
    <lineage>
        <taxon>Eukaryota</taxon>
        <taxon>Metazoa</taxon>
        <taxon>Ecdysozoa</taxon>
        <taxon>Arthropoda</taxon>
        <taxon>Hexapoda</taxon>
        <taxon>Insecta</taxon>
        <taxon>Pterygota</taxon>
        <taxon>Neoptera</taxon>
        <taxon>Paraneoptera</taxon>
        <taxon>Psocodea</taxon>
        <taxon>Troctomorpha</taxon>
        <taxon>Phthiraptera</taxon>
        <taxon>Amblycera</taxon>
        <taxon>Menoponidae</taxon>
        <taxon>Menopon</taxon>
    </lineage>
</organism>
<dbReference type="GO" id="GO:0035006">
    <property type="term" value="P:melanization defense response"/>
    <property type="evidence" value="ECO:0007669"/>
    <property type="project" value="UniProtKB-ARBA"/>
</dbReference>
<protein>
    <recommendedName>
        <fullName evidence="13">Rho-related GTP-binding protein RhoU</fullName>
    </recommendedName>
</protein>
<dbReference type="PRINTS" id="PR00449">
    <property type="entry name" value="RASTRNSFRMNG"/>
</dbReference>
<evidence type="ECO:0000256" key="11">
    <source>
        <dbReference type="ARBA" id="ARBA00023288"/>
    </source>
</evidence>
<dbReference type="PROSITE" id="PS51419">
    <property type="entry name" value="RAB"/>
    <property type="match status" value="1"/>
</dbReference>
<gene>
    <name evidence="12" type="ORF">PYX00_008982</name>
</gene>
<dbReference type="GO" id="GO:0003006">
    <property type="term" value="P:developmental process involved in reproduction"/>
    <property type="evidence" value="ECO:0007669"/>
    <property type="project" value="UniProtKB-ARBA"/>
</dbReference>
<dbReference type="SMART" id="SM00173">
    <property type="entry name" value="RAS"/>
    <property type="match status" value="1"/>
</dbReference>
<keyword evidence="7" id="KW-0460">Magnesium</keyword>
<dbReference type="InterPro" id="IPR005225">
    <property type="entry name" value="Small_GTP-bd"/>
</dbReference>
<dbReference type="PROSITE" id="PS51421">
    <property type="entry name" value="RAS"/>
    <property type="match status" value="1"/>
</dbReference>
<evidence type="ECO:0000256" key="4">
    <source>
        <dbReference type="ARBA" id="ARBA00022553"/>
    </source>
</evidence>
<dbReference type="GO" id="GO:0022412">
    <property type="term" value="P:cellular process involved in reproduction in multicellular organism"/>
    <property type="evidence" value="ECO:0007669"/>
    <property type="project" value="UniProtKB-ARBA"/>
</dbReference>
<dbReference type="PANTHER" id="PTHR24072">
    <property type="entry name" value="RHO FAMILY GTPASE"/>
    <property type="match status" value="1"/>
</dbReference>
<dbReference type="SMART" id="SM00174">
    <property type="entry name" value="RHO"/>
    <property type="match status" value="1"/>
</dbReference>
<dbReference type="Pfam" id="PF00071">
    <property type="entry name" value="Ras"/>
    <property type="match status" value="1"/>
</dbReference>
<keyword evidence="4" id="KW-0597">Phosphoprotein</keyword>
<dbReference type="InterPro" id="IPR003578">
    <property type="entry name" value="Small_GTPase_Rho"/>
</dbReference>
<keyword evidence="6" id="KW-0547">Nucleotide-binding</keyword>
<dbReference type="AlphaFoldDB" id="A0AAW2H9P7"/>
<dbReference type="SUPFAM" id="SSF52540">
    <property type="entry name" value="P-loop containing nucleoside triphosphate hydrolases"/>
    <property type="match status" value="1"/>
</dbReference>
<dbReference type="GO" id="GO:0005525">
    <property type="term" value="F:GTP binding"/>
    <property type="evidence" value="ECO:0007669"/>
    <property type="project" value="UniProtKB-KW"/>
</dbReference>
<evidence type="ECO:0000313" key="12">
    <source>
        <dbReference type="EMBL" id="KAL0266449.1"/>
    </source>
</evidence>
<dbReference type="GO" id="GO:0005886">
    <property type="term" value="C:plasma membrane"/>
    <property type="evidence" value="ECO:0007669"/>
    <property type="project" value="UniProtKB-SubCell"/>
</dbReference>
<dbReference type="GO" id="GO:0035099">
    <property type="term" value="P:hemocyte migration"/>
    <property type="evidence" value="ECO:0007669"/>
    <property type="project" value="UniProtKB-ARBA"/>
</dbReference>
<evidence type="ECO:0000256" key="7">
    <source>
        <dbReference type="ARBA" id="ARBA00022842"/>
    </source>
</evidence>
<comment type="caution">
    <text evidence="12">The sequence shown here is derived from an EMBL/GenBank/DDBJ whole genome shotgun (WGS) entry which is preliminary data.</text>
</comment>
<dbReference type="GO" id="GO:0022603">
    <property type="term" value="P:regulation of anatomical structure morphogenesis"/>
    <property type="evidence" value="ECO:0007669"/>
    <property type="project" value="UniProtKB-ARBA"/>
</dbReference>
<dbReference type="GO" id="GO:0046872">
    <property type="term" value="F:metal ion binding"/>
    <property type="evidence" value="ECO:0007669"/>
    <property type="project" value="UniProtKB-KW"/>
</dbReference>
<dbReference type="NCBIfam" id="TIGR00231">
    <property type="entry name" value="small_GTP"/>
    <property type="match status" value="1"/>
</dbReference>
<keyword evidence="5" id="KW-0479">Metal-binding</keyword>
<dbReference type="GO" id="GO:0007264">
    <property type="term" value="P:small GTPase-mediated signal transduction"/>
    <property type="evidence" value="ECO:0007669"/>
    <property type="project" value="InterPro"/>
</dbReference>
<evidence type="ECO:0000256" key="2">
    <source>
        <dbReference type="ARBA" id="ARBA00004342"/>
    </source>
</evidence>
<keyword evidence="8" id="KW-0342">GTP-binding</keyword>
<keyword evidence="10" id="KW-0564">Palmitate</keyword>
<evidence type="ECO:0000256" key="3">
    <source>
        <dbReference type="ARBA" id="ARBA00022475"/>
    </source>
</evidence>
<proteinExistence type="predicted"/>
<dbReference type="GO" id="GO:0003924">
    <property type="term" value="F:GTPase activity"/>
    <property type="evidence" value="ECO:0007669"/>
    <property type="project" value="InterPro"/>
</dbReference>
<dbReference type="FunFam" id="3.40.50.300:FF:000561">
    <property type="entry name" value="rho-related GTP-binding protein RhoV"/>
    <property type="match status" value="1"/>
</dbReference>
<dbReference type="SMART" id="SM00175">
    <property type="entry name" value="RAB"/>
    <property type="match status" value="1"/>
</dbReference>
<evidence type="ECO:0000256" key="9">
    <source>
        <dbReference type="ARBA" id="ARBA00023136"/>
    </source>
</evidence>
<evidence type="ECO:0000256" key="1">
    <source>
        <dbReference type="ARBA" id="ARBA00001946"/>
    </source>
</evidence>
<keyword evidence="3" id="KW-1003">Cell membrane</keyword>
<dbReference type="GO" id="GO:0001667">
    <property type="term" value="P:ameboidal-type cell migration"/>
    <property type="evidence" value="ECO:0007669"/>
    <property type="project" value="UniProtKB-ARBA"/>
</dbReference>
<keyword evidence="9" id="KW-0472">Membrane</keyword>
<evidence type="ECO:0000256" key="8">
    <source>
        <dbReference type="ARBA" id="ARBA00023134"/>
    </source>
</evidence>